<keyword evidence="1" id="KW-0812">Transmembrane</keyword>
<evidence type="ECO:0000256" key="1">
    <source>
        <dbReference type="SAM" id="Phobius"/>
    </source>
</evidence>
<accession>A0A0F5FIT8</accession>
<evidence type="ECO:0000313" key="2">
    <source>
        <dbReference type="EMBL" id="KKB08809.1"/>
    </source>
</evidence>
<dbReference type="STRING" id="429727.VE26_01690"/>
<gene>
    <name evidence="2" type="ORF">VE26_01690</name>
</gene>
<reference evidence="2 3" key="1">
    <citation type="submission" date="2015-03" db="EMBL/GenBank/DDBJ databases">
        <authorList>
            <person name="Hassan Y."/>
            <person name="Lepp D."/>
            <person name="Li X.-Z."/>
            <person name="Zhou T."/>
        </authorList>
    </citation>
    <scope>NUCLEOTIDE SEQUENCE [LARGE SCALE GENOMIC DNA]</scope>
    <source>
        <strain evidence="2 3">IPL18</strain>
    </source>
</reference>
<keyword evidence="3" id="KW-1185">Reference proteome</keyword>
<keyword evidence="1" id="KW-1133">Transmembrane helix</keyword>
<name>A0A0F5FIT8_9HYPH</name>
<feature type="transmembrane region" description="Helical" evidence="1">
    <location>
        <begin position="46"/>
        <end position="63"/>
    </location>
</feature>
<sequence length="64" mass="7101">MADWRAHAAVHGFVGAETFAAVNPRNNRKVHLGLLKMAARTETHRYVFFMLPLCYGCLADLIGA</sequence>
<dbReference type="PATRIC" id="fig|429727.3.peg.359"/>
<dbReference type="EMBL" id="JZEY01000054">
    <property type="protein sequence ID" value="KKB08809.1"/>
    <property type="molecule type" value="Genomic_DNA"/>
</dbReference>
<protein>
    <submittedName>
        <fullName evidence="2">Uncharacterized protein</fullName>
    </submittedName>
</protein>
<proteinExistence type="predicted"/>
<dbReference type="AlphaFoldDB" id="A0A0F5FIT8"/>
<dbReference type="Proteomes" id="UP000033649">
    <property type="component" value="Unassembled WGS sequence"/>
</dbReference>
<comment type="caution">
    <text evidence="2">The sequence shown here is derived from an EMBL/GenBank/DDBJ whole genome shotgun (WGS) entry which is preliminary data.</text>
</comment>
<organism evidence="2 3">
    <name type="scientific">Devosia chinhatensis</name>
    <dbReference type="NCBI Taxonomy" id="429727"/>
    <lineage>
        <taxon>Bacteria</taxon>
        <taxon>Pseudomonadati</taxon>
        <taxon>Pseudomonadota</taxon>
        <taxon>Alphaproteobacteria</taxon>
        <taxon>Hyphomicrobiales</taxon>
        <taxon>Devosiaceae</taxon>
        <taxon>Devosia</taxon>
    </lineage>
</organism>
<evidence type="ECO:0000313" key="3">
    <source>
        <dbReference type="Proteomes" id="UP000033649"/>
    </source>
</evidence>
<keyword evidence="1" id="KW-0472">Membrane</keyword>